<dbReference type="PROSITE" id="PS50928">
    <property type="entry name" value="ABC_TM1"/>
    <property type="match status" value="1"/>
</dbReference>
<evidence type="ECO:0000256" key="7">
    <source>
        <dbReference type="ARBA" id="ARBA00023136"/>
    </source>
</evidence>
<evidence type="ECO:0000256" key="5">
    <source>
        <dbReference type="ARBA" id="ARBA00022692"/>
    </source>
</evidence>
<dbReference type="Pfam" id="PF00528">
    <property type="entry name" value="BPD_transp_1"/>
    <property type="match status" value="1"/>
</dbReference>
<dbReference type="GO" id="GO:0005886">
    <property type="term" value="C:plasma membrane"/>
    <property type="evidence" value="ECO:0007669"/>
    <property type="project" value="UniProtKB-SubCell"/>
</dbReference>
<keyword evidence="5 8" id="KW-0812">Transmembrane</keyword>
<comment type="similarity">
    <text evidence="2">Belongs to the binding-protein-dependent transport system permease family. CysTW subfamily.</text>
</comment>
<evidence type="ECO:0000313" key="10">
    <source>
        <dbReference type="EMBL" id="SHO53217.1"/>
    </source>
</evidence>
<keyword evidence="7 8" id="KW-0472">Membrane</keyword>
<name>A0A1M7YKR0_9BACT</name>
<accession>A0A1M7YKR0</accession>
<feature type="transmembrane region" description="Helical" evidence="8">
    <location>
        <begin position="271"/>
        <end position="292"/>
    </location>
</feature>
<dbReference type="Gene3D" id="1.10.3720.10">
    <property type="entry name" value="MetI-like"/>
    <property type="match status" value="1"/>
</dbReference>
<keyword evidence="6 8" id="KW-1133">Transmembrane helix</keyword>
<evidence type="ECO:0000256" key="8">
    <source>
        <dbReference type="RuleBase" id="RU363032"/>
    </source>
</evidence>
<comment type="subcellular location">
    <subcellularLocation>
        <location evidence="1 8">Cell membrane</location>
        <topology evidence="1 8">Multi-pass membrane protein</topology>
    </subcellularLocation>
</comment>
<dbReference type="InterPro" id="IPR035906">
    <property type="entry name" value="MetI-like_sf"/>
</dbReference>
<reference evidence="10 11" key="1">
    <citation type="submission" date="2016-12" db="EMBL/GenBank/DDBJ databases">
        <authorList>
            <person name="Song W.-J."/>
            <person name="Kurnit D.M."/>
        </authorList>
    </citation>
    <scope>NUCLEOTIDE SEQUENCE [LARGE SCALE GENOMIC DNA]</scope>
    <source>
        <strain evidence="10 11">DSM 18488</strain>
    </source>
</reference>
<evidence type="ECO:0000256" key="2">
    <source>
        <dbReference type="ARBA" id="ARBA00007069"/>
    </source>
</evidence>
<evidence type="ECO:0000256" key="6">
    <source>
        <dbReference type="ARBA" id="ARBA00022989"/>
    </source>
</evidence>
<keyword evidence="11" id="KW-1185">Reference proteome</keyword>
<dbReference type="Proteomes" id="UP000184603">
    <property type="component" value="Unassembled WGS sequence"/>
</dbReference>
<feature type="transmembrane region" description="Helical" evidence="8">
    <location>
        <begin position="82"/>
        <end position="108"/>
    </location>
</feature>
<evidence type="ECO:0000256" key="1">
    <source>
        <dbReference type="ARBA" id="ARBA00004651"/>
    </source>
</evidence>
<dbReference type="EMBL" id="FRFE01000049">
    <property type="protein sequence ID" value="SHO53217.1"/>
    <property type="molecule type" value="Genomic_DNA"/>
</dbReference>
<feature type="transmembrane region" description="Helical" evidence="8">
    <location>
        <begin position="29"/>
        <end position="50"/>
    </location>
</feature>
<feature type="transmembrane region" description="Helical" evidence="8">
    <location>
        <begin position="228"/>
        <end position="251"/>
    </location>
</feature>
<evidence type="ECO:0000259" key="9">
    <source>
        <dbReference type="PROSITE" id="PS50928"/>
    </source>
</evidence>
<keyword evidence="3 8" id="KW-0813">Transport</keyword>
<sequence length="302" mass="33827">MKNQGILWHGQMTTTCAIKRQGFFFLSSGAFWLLVFLVLPSVLFIVLSFAERGLYGDIVWNFSLENYKRLAGFGEFGWTADYLLILGRSVVVAFITTLVSILLAYPLTFFIASRSVNTRFIWLTILIIPFWTNIVIRTYAWYLLLAPDLPFAKLAAFLGFIPEGVALYPSPLAVYIGMITDYLPFLALPLYSSVERLDWSLVEAAQDLYASKTRVFTQAILPQTIPGLTVGIILTLVPTMATFVVPDLLGGAKFMLVGNLIQQQFGTSRDWPFGAAISMALMLLTLLSMRLYRKKGSKVEVI</sequence>
<dbReference type="GO" id="GO:0055085">
    <property type="term" value="P:transmembrane transport"/>
    <property type="evidence" value="ECO:0007669"/>
    <property type="project" value="InterPro"/>
</dbReference>
<dbReference type="STRING" id="1121416.SAMN02745220_05009"/>
<dbReference type="OrthoDB" id="9807047at2"/>
<keyword evidence="4" id="KW-1003">Cell membrane</keyword>
<protein>
    <submittedName>
        <fullName evidence="10">Spermidine/putrescine transport system permease protein</fullName>
    </submittedName>
</protein>
<feature type="transmembrane region" description="Helical" evidence="8">
    <location>
        <begin position="120"/>
        <end position="144"/>
    </location>
</feature>
<dbReference type="PANTHER" id="PTHR42929:SF1">
    <property type="entry name" value="INNER MEMBRANE ABC TRANSPORTER PERMEASE PROTEIN YDCU-RELATED"/>
    <property type="match status" value="1"/>
</dbReference>
<dbReference type="CDD" id="cd06261">
    <property type="entry name" value="TM_PBP2"/>
    <property type="match status" value="1"/>
</dbReference>
<evidence type="ECO:0000256" key="3">
    <source>
        <dbReference type="ARBA" id="ARBA00022448"/>
    </source>
</evidence>
<proteinExistence type="inferred from homology"/>
<organism evidence="10 11">
    <name type="scientific">Desulfopila aestuarii DSM 18488</name>
    <dbReference type="NCBI Taxonomy" id="1121416"/>
    <lineage>
        <taxon>Bacteria</taxon>
        <taxon>Pseudomonadati</taxon>
        <taxon>Thermodesulfobacteriota</taxon>
        <taxon>Desulfobulbia</taxon>
        <taxon>Desulfobulbales</taxon>
        <taxon>Desulfocapsaceae</taxon>
        <taxon>Desulfopila</taxon>
    </lineage>
</organism>
<feature type="domain" description="ABC transmembrane type-1" evidence="9">
    <location>
        <begin position="86"/>
        <end position="292"/>
    </location>
</feature>
<gene>
    <name evidence="10" type="ORF">SAMN02745220_05009</name>
</gene>
<evidence type="ECO:0000256" key="4">
    <source>
        <dbReference type="ARBA" id="ARBA00022475"/>
    </source>
</evidence>
<dbReference type="PANTHER" id="PTHR42929">
    <property type="entry name" value="INNER MEMBRANE ABC TRANSPORTER PERMEASE PROTEIN YDCU-RELATED-RELATED"/>
    <property type="match status" value="1"/>
</dbReference>
<dbReference type="AlphaFoldDB" id="A0A1M7YKR0"/>
<dbReference type="RefSeq" id="WP_073616820.1">
    <property type="nucleotide sequence ID" value="NZ_FRFE01000049.1"/>
</dbReference>
<dbReference type="InterPro" id="IPR000515">
    <property type="entry name" value="MetI-like"/>
</dbReference>
<evidence type="ECO:0000313" key="11">
    <source>
        <dbReference type="Proteomes" id="UP000184603"/>
    </source>
</evidence>
<dbReference type="SUPFAM" id="SSF161098">
    <property type="entry name" value="MetI-like"/>
    <property type="match status" value="1"/>
</dbReference>